<dbReference type="EMBL" id="CP030759">
    <property type="protein sequence ID" value="AXA37228.1"/>
    <property type="molecule type" value="Genomic_DNA"/>
</dbReference>
<evidence type="ECO:0000313" key="9">
    <source>
        <dbReference type="EMBL" id="AXA37228.1"/>
    </source>
</evidence>
<dbReference type="Gene3D" id="3.40.630.10">
    <property type="entry name" value="Zn peptidases"/>
    <property type="match status" value="1"/>
</dbReference>
<proteinExistence type="inferred from homology"/>
<dbReference type="GO" id="GO:0008237">
    <property type="term" value="F:metallopeptidase activity"/>
    <property type="evidence" value="ECO:0007669"/>
    <property type="project" value="UniProtKB-KW"/>
</dbReference>
<dbReference type="GO" id="GO:0016805">
    <property type="term" value="F:dipeptidase activity"/>
    <property type="evidence" value="ECO:0007669"/>
    <property type="project" value="UniProtKB-KW"/>
</dbReference>
<dbReference type="InterPro" id="IPR036264">
    <property type="entry name" value="Bact_exopeptidase_dim_dom"/>
</dbReference>
<dbReference type="InterPro" id="IPR002933">
    <property type="entry name" value="Peptidase_M20"/>
</dbReference>
<evidence type="ECO:0000256" key="1">
    <source>
        <dbReference type="ARBA" id="ARBA00001947"/>
    </source>
</evidence>
<dbReference type="Pfam" id="PF01546">
    <property type="entry name" value="Peptidase_M20"/>
    <property type="match status" value="1"/>
</dbReference>
<gene>
    <name evidence="9" type="ORF">BRCON_2458</name>
</gene>
<dbReference type="GO" id="GO:0008270">
    <property type="term" value="F:zinc ion binding"/>
    <property type="evidence" value="ECO:0007669"/>
    <property type="project" value="InterPro"/>
</dbReference>
<evidence type="ECO:0000313" key="10">
    <source>
        <dbReference type="Proteomes" id="UP000262583"/>
    </source>
</evidence>
<dbReference type="AlphaFoldDB" id="A0A2Z4Y8S9"/>
<dbReference type="KEGG" id="schv:BRCON_2458"/>
<organism evidence="9 10">
    <name type="scientific">Sumerlaea chitinivorans</name>
    <dbReference type="NCBI Taxonomy" id="2250252"/>
    <lineage>
        <taxon>Bacteria</taxon>
        <taxon>Candidatus Sumerlaeota</taxon>
        <taxon>Candidatus Sumerlaeia</taxon>
        <taxon>Candidatus Sumerlaeales</taxon>
        <taxon>Candidatus Sumerlaeaceae</taxon>
        <taxon>Candidatus Sumerlaea</taxon>
    </lineage>
</organism>
<protein>
    <submittedName>
        <fullName evidence="9">Acetylornithine deacetylase</fullName>
    </submittedName>
</protein>
<keyword evidence="7" id="KW-0224">Dipeptidase</keyword>
<dbReference type="SUPFAM" id="SSF55031">
    <property type="entry name" value="Bacterial exopeptidase dimerisation domain"/>
    <property type="match status" value="1"/>
</dbReference>
<accession>A0A2Z4Y8S9</accession>
<evidence type="ECO:0000256" key="2">
    <source>
        <dbReference type="ARBA" id="ARBA00006247"/>
    </source>
</evidence>
<dbReference type="InterPro" id="IPR010964">
    <property type="entry name" value="M20A_pepV-rel"/>
</dbReference>
<comment type="similarity">
    <text evidence="2">Belongs to the peptidase M20A family.</text>
</comment>
<evidence type="ECO:0000256" key="7">
    <source>
        <dbReference type="ARBA" id="ARBA00022997"/>
    </source>
</evidence>
<sequence>MNAAELKSRIETLVEANRDAIINTLCELLRFRTISGPASEEERQAFEQATRDCLAYLEKQCSEMGFVWRNHNNHVAVAELPYDGEFIGLPVHIDVVPVGEGWTYDPFGGIVADGYIWGRGTQDDKGPVVQMLWAMKLFKELGLELKRGVRLIVGTTEEYGDWTDMKLYFEKEPAPAMAIVPDADFPIVNGEKGVLNAKVVIEFAEAAASEGLRLKCARAGQRPNMVPDRAKLTFECAVGHDIEQLNNELQRFLAKNPEARAELQAQGTEATIVFRGVSVHGSRPEHGHNAATDMLHFMADSAFISDDEADIAQFLHRASADLYGECFGIRSEHPFIGKTTVSLGTLTWEAGRVEAVFNIRPTFGLPVAHALDQVRSVIEEFGDDMGFDVEVDSLAKEPFDAIYVEESSQPELIGALREAYTTITGRPFEFRAMAGTTYAKVFPNAVNFGPTDPAEEQEFAHRCDERVAVEHHLRNVKLYTYAIARLCGA</sequence>
<reference evidence="9 10" key="1">
    <citation type="submission" date="2018-05" db="EMBL/GenBank/DDBJ databases">
        <title>A metagenomic window into the 2 km-deep terrestrial subsurface aquifer revealed taxonomically and functionally diverse microbial community comprising novel uncultured bacterial lineages.</title>
        <authorList>
            <person name="Kadnikov V.V."/>
            <person name="Mardanov A.V."/>
            <person name="Beletsky A.V."/>
            <person name="Banks D."/>
            <person name="Pimenov N.V."/>
            <person name="Frank Y.A."/>
            <person name="Karnachuk O.V."/>
            <person name="Ravin N.V."/>
        </authorList>
    </citation>
    <scope>NUCLEOTIDE SEQUENCE [LARGE SCALE GENOMIC DNA]</scope>
    <source>
        <strain evidence="9">BY</strain>
    </source>
</reference>
<dbReference type="GO" id="GO:0008777">
    <property type="term" value="F:acetylornithine deacetylase activity"/>
    <property type="evidence" value="ECO:0007669"/>
    <property type="project" value="TreeGrafter"/>
</dbReference>
<dbReference type="NCBIfam" id="TIGR01887">
    <property type="entry name" value="dipeptidaselike"/>
    <property type="match status" value="1"/>
</dbReference>
<name>A0A2Z4Y8S9_SUMC1</name>
<evidence type="ECO:0000256" key="6">
    <source>
        <dbReference type="ARBA" id="ARBA00022833"/>
    </source>
</evidence>
<dbReference type="GO" id="GO:0006508">
    <property type="term" value="P:proteolysis"/>
    <property type="evidence" value="ECO:0007669"/>
    <property type="project" value="UniProtKB-KW"/>
</dbReference>
<evidence type="ECO:0000256" key="4">
    <source>
        <dbReference type="ARBA" id="ARBA00022723"/>
    </source>
</evidence>
<keyword evidence="4" id="KW-0479">Metal-binding</keyword>
<dbReference type="GO" id="GO:0006526">
    <property type="term" value="P:L-arginine biosynthetic process"/>
    <property type="evidence" value="ECO:0007669"/>
    <property type="project" value="TreeGrafter"/>
</dbReference>
<dbReference type="SUPFAM" id="SSF53187">
    <property type="entry name" value="Zn-dependent exopeptidases"/>
    <property type="match status" value="1"/>
</dbReference>
<comment type="cofactor">
    <cofactor evidence="1">
        <name>Zn(2+)</name>
        <dbReference type="ChEBI" id="CHEBI:29105"/>
    </cofactor>
</comment>
<evidence type="ECO:0000256" key="8">
    <source>
        <dbReference type="ARBA" id="ARBA00023049"/>
    </source>
</evidence>
<keyword evidence="3" id="KW-0645">Protease</keyword>
<dbReference type="Gene3D" id="3.30.70.360">
    <property type="match status" value="2"/>
</dbReference>
<evidence type="ECO:0000256" key="5">
    <source>
        <dbReference type="ARBA" id="ARBA00022801"/>
    </source>
</evidence>
<dbReference type="InterPro" id="IPR050072">
    <property type="entry name" value="Peptidase_M20A"/>
</dbReference>
<dbReference type="PANTHER" id="PTHR43808">
    <property type="entry name" value="ACETYLORNITHINE DEACETYLASE"/>
    <property type="match status" value="1"/>
</dbReference>
<dbReference type="PANTHER" id="PTHR43808:SF31">
    <property type="entry name" value="N-ACETYL-L-CITRULLINE DEACETYLASE"/>
    <property type="match status" value="1"/>
</dbReference>
<keyword evidence="8" id="KW-0482">Metalloprotease</keyword>
<keyword evidence="5" id="KW-0378">Hydrolase</keyword>
<keyword evidence="6" id="KW-0862">Zinc</keyword>
<dbReference type="Proteomes" id="UP000262583">
    <property type="component" value="Chromosome"/>
</dbReference>
<evidence type="ECO:0000256" key="3">
    <source>
        <dbReference type="ARBA" id="ARBA00022670"/>
    </source>
</evidence>